<organism evidence="10 11">
    <name type="scientific">Heterorhabditis bacteriophora</name>
    <name type="common">Entomopathogenic nematode worm</name>
    <dbReference type="NCBI Taxonomy" id="37862"/>
    <lineage>
        <taxon>Eukaryota</taxon>
        <taxon>Metazoa</taxon>
        <taxon>Ecdysozoa</taxon>
        <taxon>Nematoda</taxon>
        <taxon>Chromadorea</taxon>
        <taxon>Rhabditida</taxon>
        <taxon>Rhabditina</taxon>
        <taxon>Rhabditomorpha</taxon>
        <taxon>Strongyloidea</taxon>
        <taxon>Heterorhabditidae</taxon>
        <taxon>Heterorhabditis</taxon>
    </lineage>
</organism>
<dbReference type="PANTHER" id="PTHR37441">
    <property type="entry name" value="PROTEIN CBG16518"/>
    <property type="match status" value="1"/>
</dbReference>
<feature type="domain" description="G-protein coupled receptors family 1 profile" evidence="9">
    <location>
        <begin position="71"/>
        <end position="264"/>
    </location>
</feature>
<dbReference type="AlphaFoldDB" id="A0A1I7WEZ7"/>
<evidence type="ECO:0000256" key="3">
    <source>
        <dbReference type="ARBA" id="ARBA00022692"/>
    </source>
</evidence>
<keyword evidence="3 8" id="KW-0812">Transmembrane</keyword>
<accession>A0A1I7WEZ7</accession>
<evidence type="ECO:0000256" key="7">
    <source>
        <dbReference type="ARBA" id="ARBA00023224"/>
    </source>
</evidence>
<evidence type="ECO:0000256" key="8">
    <source>
        <dbReference type="SAM" id="Phobius"/>
    </source>
</evidence>
<protein>
    <submittedName>
        <fullName evidence="11">G_PROTEIN_RECEP_F1_2 domain-containing protein</fullName>
    </submittedName>
</protein>
<keyword evidence="6 8" id="KW-0472">Membrane</keyword>
<dbReference type="PANTHER" id="PTHR37441:SF7">
    <property type="entry name" value="G-PROTEIN COUPLED RECEPTORS FAMILY 1 PROFILE DOMAIN-CONTAINING PROTEIN"/>
    <property type="match status" value="1"/>
</dbReference>
<keyword evidence="7" id="KW-0807">Transducer</keyword>
<name>A0A1I7WEZ7_HETBA</name>
<feature type="transmembrane region" description="Helical" evidence="8">
    <location>
        <begin position="55"/>
        <end position="82"/>
    </location>
</feature>
<feature type="transmembrane region" description="Helical" evidence="8">
    <location>
        <begin position="319"/>
        <end position="340"/>
    </location>
</feature>
<keyword evidence="2" id="KW-1003">Cell membrane</keyword>
<dbReference type="Gene3D" id="1.20.1070.10">
    <property type="entry name" value="Rhodopsin 7-helix transmembrane proteins"/>
    <property type="match status" value="1"/>
</dbReference>
<dbReference type="Proteomes" id="UP000095283">
    <property type="component" value="Unplaced"/>
</dbReference>
<dbReference type="InterPro" id="IPR040435">
    <property type="entry name" value="Put_GPCR_Chromadorea"/>
</dbReference>
<dbReference type="CDD" id="cd00637">
    <property type="entry name" value="7tm_classA_rhodopsin-like"/>
    <property type="match status" value="1"/>
</dbReference>
<reference evidence="11" key="1">
    <citation type="submission" date="2016-11" db="UniProtKB">
        <authorList>
            <consortium name="WormBaseParasite"/>
        </authorList>
    </citation>
    <scope>IDENTIFICATION</scope>
</reference>
<evidence type="ECO:0000256" key="1">
    <source>
        <dbReference type="ARBA" id="ARBA00004651"/>
    </source>
</evidence>
<proteinExistence type="predicted"/>
<evidence type="ECO:0000256" key="5">
    <source>
        <dbReference type="ARBA" id="ARBA00023040"/>
    </source>
</evidence>
<feature type="transmembrane region" description="Helical" evidence="8">
    <location>
        <begin position="169"/>
        <end position="194"/>
    </location>
</feature>
<evidence type="ECO:0000256" key="6">
    <source>
        <dbReference type="ARBA" id="ARBA00023136"/>
    </source>
</evidence>
<evidence type="ECO:0000256" key="2">
    <source>
        <dbReference type="ARBA" id="ARBA00022475"/>
    </source>
</evidence>
<keyword evidence="4 8" id="KW-1133">Transmembrane helix</keyword>
<dbReference type="WBParaSite" id="Hba_03545">
    <property type="protein sequence ID" value="Hba_03545"/>
    <property type="gene ID" value="Hba_03545"/>
</dbReference>
<keyword evidence="5" id="KW-0297">G-protein coupled receptor</keyword>
<evidence type="ECO:0000313" key="10">
    <source>
        <dbReference type="Proteomes" id="UP000095283"/>
    </source>
</evidence>
<feature type="transmembrane region" description="Helical" evidence="8">
    <location>
        <begin position="260"/>
        <end position="287"/>
    </location>
</feature>
<dbReference type="GO" id="GO:0005886">
    <property type="term" value="C:plasma membrane"/>
    <property type="evidence" value="ECO:0007669"/>
    <property type="project" value="UniProtKB-SubCell"/>
</dbReference>
<evidence type="ECO:0000256" key="4">
    <source>
        <dbReference type="ARBA" id="ARBA00022989"/>
    </source>
</evidence>
<feature type="transmembrane region" description="Helical" evidence="8">
    <location>
        <begin position="94"/>
        <end position="115"/>
    </location>
</feature>
<comment type="subcellular location">
    <subcellularLocation>
        <location evidence="1">Cell membrane</location>
        <topology evidence="1">Multi-pass membrane protein</topology>
    </subcellularLocation>
</comment>
<keyword evidence="10" id="KW-1185">Reference proteome</keyword>
<dbReference type="SUPFAM" id="SSF81321">
    <property type="entry name" value="Family A G protein-coupled receptor-like"/>
    <property type="match status" value="1"/>
</dbReference>
<dbReference type="GO" id="GO:0004930">
    <property type="term" value="F:G protein-coupled receptor activity"/>
    <property type="evidence" value="ECO:0007669"/>
    <property type="project" value="UniProtKB-KW"/>
</dbReference>
<dbReference type="PROSITE" id="PS50262">
    <property type="entry name" value="G_PROTEIN_RECEP_F1_2"/>
    <property type="match status" value="1"/>
</dbReference>
<feature type="transmembrane region" description="Helical" evidence="8">
    <location>
        <begin position="214"/>
        <end position="239"/>
    </location>
</feature>
<evidence type="ECO:0000259" key="9">
    <source>
        <dbReference type="PROSITE" id="PS50262"/>
    </source>
</evidence>
<sequence>MGISIYFAMRKFISETNCLMKKFHDSLMDSFAQITRECAQRLEQDEYEEVSLSTILTIAPIFSIISFVVCIVLIVFLIFALIKRRIPSRKYSIVLSRTVADLFTSAFVGAAFLLANLHSASYAILALFLYVATFGFVLISFSHLFVIILRQMSVTRPYGFQSTCTMRRICTAVAVTWIMSILYAVSFAPLTTVVLDPSRSKDVCSYGSCQKPMLVIVISFIIAFLIIVFCSYCAVTYKMKKIAHSERMHNEPEVTKKKMLKFLVFGGHIALYILISILILIGAGIILHNVWLYNQIRNLMKEKCDVVEYINTLIRLETIAGGAIILWLVRIVFDVFIVFITEYRRLIPCLTTDNLEPLRNSPHSSID</sequence>
<dbReference type="InterPro" id="IPR017452">
    <property type="entry name" value="GPCR_Rhodpsn_7TM"/>
</dbReference>
<keyword evidence="5" id="KW-0675">Receptor</keyword>
<evidence type="ECO:0000313" key="11">
    <source>
        <dbReference type="WBParaSite" id="Hba_03545"/>
    </source>
</evidence>
<feature type="transmembrane region" description="Helical" evidence="8">
    <location>
        <begin position="121"/>
        <end position="149"/>
    </location>
</feature>